<dbReference type="InterPro" id="IPR052030">
    <property type="entry name" value="Peptidase_M20/M20A_hydrolases"/>
</dbReference>
<dbReference type="SUPFAM" id="SSF55031">
    <property type="entry name" value="Bacterial exopeptidase dimerisation domain"/>
    <property type="match status" value="1"/>
</dbReference>
<comment type="similarity">
    <text evidence="1">Belongs to the peptidase M20A family.</text>
</comment>
<dbReference type="Pfam" id="PF01546">
    <property type="entry name" value="Peptidase_M20"/>
    <property type="match status" value="1"/>
</dbReference>
<evidence type="ECO:0000256" key="1">
    <source>
        <dbReference type="PIRNR" id="PIRNR037226"/>
    </source>
</evidence>
<proteinExistence type="inferred from homology"/>
<dbReference type="Proteomes" id="UP001500236">
    <property type="component" value="Unassembled WGS sequence"/>
</dbReference>
<dbReference type="Gene3D" id="3.30.70.360">
    <property type="match status" value="1"/>
</dbReference>
<dbReference type="InterPro" id="IPR036264">
    <property type="entry name" value="Bact_exopeptidase_dim_dom"/>
</dbReference>
<feature type="domain" description="Peptidase M20 dimerisation" evidence="2">
    <location>
        <begin position="192"/>
        <end position="269"/>
    </location>
</feature>
<dbReference type="CDD" id="cd05672">
    <property type="entry name" value="M20_ACY1L2-like"/>
    <property type="match status" value="1"/>
</dbReference>
<dbReference type="SUPFAM" id="SSF53187">
    <property type="entry name" value="Zn-dependent exopeptidases"/>
    <property type="match status" value="1"/>
</dbReference>
<protein>
    <recommendedName>
        <fullName evidence="1">Peptidase M20 domain-containing protein 2</fullName>
    </recommendedName>
</protein>
<name>A0ABP6LVG3_9MICC</name>
<dbReference type="RefSeq" id="WP_344682462.1">
    <property type="nucleotide sequence ID" value="NZ_BAAAVT010000008.1"/>
</dbReference>
<accession>A0ABP6LVG3</accession>
<dbReference type="Pfam" id="PF07687">
    <property type="entry name" value="M20_dimer"/>
    <property type="match status" value="1"/>
</dbReference>
<dbReference type="NCBIfam" id="TIGR01891">
    <property type="entry name" value="amidohydrolases"/>
    <property type="match status" value="1"/>
</dbReference>
<organism evidence="3 4">
    <name type="scientific">Nesterenkonia aethiopica</name>
    <dbReference type="NCBI Taxonomy" id="269144"/>
    <lineage>
        <taxon>Bacteria</taxon>
        <taxon>Bacillati</taxon>
        <taxon>Actinomycetota</taxon>
        <taxon>Actinomycetes</taxon>
        <taxon>Micrococcales</taxon>
        <taxon>Micrococcaceae</taxon>
        <taxon>Nesterenkonia</taxon>
    </lineage>
</organism>
<dbReference type="InterPro" id="IPR017144">
    <property type="entry name" value="Xaa-Arg_dipeptidase"/>
</dbReference>
<dbReference type="InterPro" id="IPR011650">
    <property type="entry name" value="Peptidase_M20_dimer"/>
</dbReference>
<evidence type="ECO:0000259" key="2">
    <source>
        <dbReference type="Pfam" id="PF07687"/>
    </source>
</evidence>
<dbReference type="PANTHER" id="PTHR30575">
    <property type="entry name" value="PEPTIDASE M20"/>
    <property type="match status" value="1"/>
</dbReference>
<dbReference type="InterPro" id="IPR002933">
    <property type="entry name" value="Peptidase_M20"/>
</dbReference>
<reference evidence="4" key="1">
    <citation type="journal article" date="2019" name="Int. J. Syst. Evol. Microbiol.">
        <title>The Global Catalogue of Microorganisms (GCM) 10K type strain sequencing project: providing services to taxonomists for standard genome sequencing and annotation.</title>
        <authorList>
            <consortium name="The Broad Institute Genomics Platform"/>
            <consortium name="The Broad Institute Genome Sequencing Center for Infectious Disease"/>
            <person name="Wu L."/>
            <person name="Ma J."/>
        </authorList>
    </citation>
    <scope>NUCLEOTIDE SEQUENCE [LARGE SCALE GENOMIC DNA]</scope>
    <source>
        <strain evidence="4">JCM 14309</strain>
    </source>
</reference>
<keyword evidence="4" id="KW-1185">Reference proteome</keyword>
<evidence type="ECO:0000313" key="3">
    <source>
        <dbReference type="EMBL" id="GAA3062792.1"/>
    </source>
</evidence>
<gene>
    <name evidence="3" type="ORF">GCM10010529_15110</name>
</gene>
<dbReference type="PANTHER" id="PTHR30575:SF0">
    <property type="entry name" value="XAA-ARG DIPEPTIDASE"/>
    <property type="match status" value="1"/>
</dbReference>
<dbReference type="PIRSF" id="PIRSF037226">
    <property type="entry name" value="Amidohydrolase_ACY1L2_prd"/>
    <property type="match status" value="1"/>
</dbReference>
<comment type="caution">
    <text evidence="3">The sequence shown here is derived from an EMBL/GenBank/DDBJ whole genome shotgun (WGS) entry which is preliminary data.</text>
</comment>
<dbReference type="Gene3D" id="3.40.630.10">
    <property type="entry name" value="Zn peptidases"/>
    <property type="match status" value="1"/>
</dbReference>
<dbReference type="InterPro" id="IPR017439">
    <property type="entry name" value="Amidohydrolase"/>
</dbReference>
<sequence length="439" mass="45978">MTSTHDETSTCHSGTSLAPGDEASLRAGLTAIGDDLLGISHSIHAHPEIRFQEHHAFELLTRTLREEGFAVQTDIGGLDTSFRAEAVYGDGGPTLAFVCEYDALEGIGHGCGHNIIAAAGLGGALLVKRLIEQLLERGEHGAAGRIVVIGTPGEEGGGGKAYMVEAGCFDDLDAAIMIHPAGENLSGMSTLGRVALTFEFTGTPAHAAVNPERGVNALDAAVLTLNAVGLLRQQLPSDVRVHAVIEDGGDVPNIIPSRSFIRAFVRAPRTDVLLNDVVPRVINCARGAALATGTEVDLQLPTPPYAALRPNPVLQDLVESAFARLGRTTVPPLQEAFPGSTDMGNVSQIVPVIHPNVELQTGLNMHSQQATDLAGGPRGDEAVLDGALLLAMTATQLLRSPALLDDVRSAFVPGVRTPATVDSVEDLRRIFAQQESAGN</sequence>
<evidence type="ECO:0000313" key="4">
    <source>
        <dbReference type="Proteomes" id="UP001500236"/>
    </source>
</evidence>
<dbReference type="EMBL" id="BAAAVT010000008">
    <property type="protein sequence ID" value="GAA3062792.1"/>
    <property type="molecule type" value="Genomic_DNA"/>
</dbReference>